<reference evidence="3 4" key="1">
    <citation type="journal article" date="2012" name="J. Bacteriol.">
        <title>Draft genome sequence of the cyanide-utilizing bacterium Pseudomonas fluorescens strain NCIMB 11764.</title>
        <authorList>
            <person name="Vilo C.A."/>
            <person name="Benedik M.J."/>
            <person name="Kunz D.A."/>
            <person name="Dong Q."/>
        </authorList>
    </citation>
    <scope>NUCLEOTIDE SEQUENCE [LARGE SCALE GENOMIC DNA]</scope>
    <source>
        <strain evidence="3 4">NCIMB 11764</strain>
    </source>
</reference>
<dbReference type="GO" id="GO:0003676">
    <property type="term" value="F:nucleic acid binding"/>
    <property type="evidence" value="ECO:0007669"/>
    <property type="project" value="InterPro"/>
</dbReference>
<dbReference type="InterPro" id="IPR009362">
    <property type="entry name" value="YhcG_C"/>
</dbReference>
<gene>
    <name evidence="3" type="ORF">B723_06925</name>
</gene>
<dbReference type="InterPro" id="IPR011856">
    <property type="entry name" value="tRNA_endonuc-like_dom_sf"/>
</dbReference>
<evidence type="ECO:0000259" key="2">
    <source>
        <dbReference type="Pfam" id="PF17761"/>
    </source>
</evidence>
<keyword evidence="3" id="KW-0689">Ribosomal protein</keyword>
<keyword evidence="3" id="KW-0687">Ribonucleoprotein</keyword>
<dbReference type="InterPro" id="IPR041527">
    <property type="entry name" value="YhcG_N"/>
</dbReference>
<dbReference type="Gene3D" id="3.40.1350.10">
    <property type="match status" value="1"/>
</dbReference>
<dbReference type="PANTHER" id="PTHR30547">
    <property type="entry name" value="UNCHARACTERIZED PROTEIN YHCG-RELATED"/>
    <property type="match status" value="1"/>
</dbReference>
<feature type="domain" description="YhcG PDDEXK nuclease" evidence="1">
    <location>
        <begin position="181"/>
        <end position="335"/>
    </location>
</feature>
<dbReference type="EMBL" id="CP010945">
    <property type="protein sequence ID" value="AKV06141.1"/>
    <property type="molecule type" value="Genomic_DNA"/>
</dbReference>
<feature type="domain" description="YhcG N-terminal" evidence="2">
    <location>
        <begin position="22"/>
        <end position="154"/>
    </location>
</feature>
<dbReference type="PANTHER" id="PTHR30547:SF5">
    <property type="entry name" value="NUCLEASE YHCG-RELATED"/>
    <property type="match status" value="1"/>
</dbReference>
<dbReference type="GO" id="GO:0005840">
    <property type="term" value="C:ribosome"/>
    <property type="evidence" value="ECO:0007669"/>
    <property type="project" value="UniProtKB-KW"/>
</dbReference>
<accession>A0A0K1QK54</accession>
<dbReference type="OrthoDB" id="9801263at2"/>
<dbReference type="RefSeq" id="WP_031318256.1">
    <property type="nucleotide sequence ID" value="NZ_CP010945.1"/>
</dbReference>
<evidence type="ECO:0000259" key="1">
    <source>
        <dbReference type="Pfam" id="PF06250"/>
    </source>
</evidence>
<proteinExistence type="predicted"/>
<dbReference type="InterPro" id="IPR053148">
    <property type="entry name" value="PD-DEXK-like_domain"/>
</dbReference>
<name>A0A0K1QK54_PSEFL</name>
<dbReference type="eggNOG" id="COG4804">
    <property type="taxonomic scope" value="Bacteria"/>
</dbReference>
<sequence length="352" mass="41054">MSALKPDNSQDPQLASLLGNLGELIREARQKVLRVVDTVQVQTCWQIGRHIVEFEQEGARRAAYGKRLLSTLAQGLTAQYGKGFDERNLRYMRDFYQTFPIWDAVRSELSWTHYRRLLRVDNDHARHWYMNESAIQNWSSRALERQINTLYYERLLTSRDRPAVQQEAATNIQKMKAQPRDFIRDPVMLEFLGSTNAGLTQETNLEQALIHQLQAFLLELGKGFAFIARQQRISTESKDFYIDLVFYNYLLKCFVIFDLKRGELTHQDVGQMDMYVRMYDDLKRGPEDGPTVGIILCAQKDESVVRYSVLKDNEQLFASKYKTVLPSEEELRAELDREQAAIEERLLDQIPL</sequence>
<dbReference type="AlphaFoldDB" id="A0A0K1QK54"/>
<dbReference type="Pfam" id="PF06250">
    <property type="entry name" value="YhcG_C"/>
    <property type="match status" value="1"/>
</dbReference>
<evidence type="ECO:0000313" key="4">
    <source>
        <dbReference type="Proteomes" id="UP000017175"/>
    </source>
</evidence>
<dbReference type="Proteomes" id="UP000017175">
    <property type="component" value="Chromosome"/>
</dbReference>
<dbReference type="Pfam" id="PF17761">
    <property type="entry name" value="DUF1016_N"/>
    <property type="match status" value="1"/>
</dbReference>
<protein>
    <submittedName>
        <fullName evidence="3">50S ribosomal protein L31</fullName>
    </submittedName>
</protein>
<evidence type="ECO:0000313" key="3">
    <source>
        <dbReference type="EMBL" id="AKV06141.1"/>
    </source>
</evidence>
<organism evidence="3 4">
    <name type="scientific">Pseudomonas fluorescens NCIMB 11764</name>
    <dbReference type="NCBI Taxonomy" id="1221522"/>
    <lineage>
        <taxon>Bacteria</taxon>
        <taxon>Pseudomonadati</taxon>
        <taxon>Pseudomonadota</taxon>
        <taxon>Gammaproteobacteria</taxon>
        <taxon>Pseudomonadales</taxon>
        <taxon>Pseudomonadaceae</taxon>
        <taxon>Pseudomonas</taxon>
    </lineage>
</organism>